<dbReference type="Pfam" id="PF07866">
    <property type="entry name" value="DUF1653"/>
    <property type="match status" value="1"/>
</dbReference>
<evidence type="ECO:0000259" key="1">
    <source>
        <dbReference type="Pfam" id="PF07866"/>
    </source>
</evidence>
<dbReference type="AlphaFoldDB" id="A0A1F6VE72"/>
<dbReference type="EMBL" id="MFTS01000008">
    <property type="protein sequence ID" value="OGI67875.1"/>
    <property type="molecule type" value="Genomic_DNA"/>
</dbReference>
<evidence type="ECO:0000313" key="3">
    <source>
        <dbReference type="Proteomes" id="UP000178235"/>
    </source>
</evidence>
<dbReference type="InterPro" id="IPR023387">
    <property type="entry name" value="DUF1653-like_dom"/>
</dbReference>
<dbReference type="InterPro" id="IPR037135">
    <property type="entry name" value="DUF1653-like_dom_sf"/>
</dbReference>
<protein>
    <recommendedName>
        <fullName evidence="1">DUF1653 domain-containing protein</fullName>
    </recommendedName>
</protein>
<reference evidence="2 3" key="1">
    <citation type="journal article" date="2016" name="Nat. Commun.">
        <title>Thousands of microbial genomes shed light on interconnected biogeochemical processes in an aquifer system.</title>
        <authorList>
            <person name="Anantharaman K."/>
            <person name="Brown C.T."/>
            <person name="Hug L.A."/>
            <person name="Sharon I."/>
            <person name="Castelle C.J."/>
            <person name="Probst A.J."/>
            <person name="Thomas B.C."/>
            <person name="Singh A."/>
            <person name="Wilkins M.J."/>
            <person name="Karaoz U."/>
            <person name="Brodie E.L."/>
            <person name="Williams K.H."/>
            <person name="Hubbard S.S."/>
            <person name="Banfield J.F."/>
        </authorList>
    </citation>
    <scope>NUCLEOTIDE SEQUENCE [LARGE SCALE GENOMIC DNA]</scope>
</reference>
<feature type="domain" description="DUF1653" evidence="1">
    <location>
        <begin position="8"/>
        <end position="72"/>
    </location>
</feature>
<proteinExistence type="predicted"/>
<gene>
    <name evidence="2" type="ORF">A2738_03270</name>
</gene>
<evidence type="ECO:0000313" key="2">
    <source>
        <dbReference type="EMBL" id="OGI67875.1"/>
    </source>
</evidence>
<accession>A0A1F6VE72</accession>
<dbReference type="Proteomes" id="UP000178235">
    <property type="component" value="Unassembled WGS sequence"/>
</dbReference>
<dbReference type="Gene3D" id="2.30.30.320">
    <property type="entry name" value="DUF1653-like domain"/>
    <property type="match status" value="1"/>
</dbReference>
<name>A0A1F6VE72_9BACT</name>
<sequence>MENKVKLGTYKHFKGHLVKVIGVAKHTEDPEKEFVVYEHTYEDGKMQLWIRPKEMFLEEVERDGYKGPRFEYVGE</sequence>
<comment type="caution">
    <text evidence="2">The sequence shown here is derived from an EMBL/GenBank/DDBJ whole genome shotgun (WGS) entry which is preliminary data.</text>
</comment>
<organism evidence="2 3">
    <name type="scientific">Candidatus Nomurabacteria bacterium RIFCSPHIGHO2_01_FULL_42_15</name>
    <dbReference type="NCBI Taxonomy" id="1801742"/>
    <lineage>
        <taxon>Bacteria</taxon>
        <taxon>Candidatus Nomuraibacteriota</taxon>
    </lineage>
</organism>